<dbReference type="CDD" id="cd11642">
    <property type="entry name" value="SUMT"/>
    <property type="match status" value="1"/>
</dbReference>
<dbReference type="NCBIfam" id="TIGR01469">
    <property type="entry name" value="cobA_cysG_Cterm"/>
    <property type="match status" value="1"/>
</dbReference>
<dbReference type="InterPro" id="IPR014777">
    <property type="entry name" value="4pyrrole_Mease_sub1"/>
</dbReference>
<dbReference type="Gene3D" id="3.40.1010.10">
    <property type="entry name" value="Cobalt-precorrin-4 Transmethylase, Domain 1"/>
    <property type="match status" value="1"/>
</dbReference>
<dbReference type="GO" id="GO:0004851">
    <property type="term" value="F:uroporphyrin-III C-methyltransferase activity"/>
    <property type="evidence" value="ECO:0007669"/>
    <property type="project" value="UniProtKB-EC"/>
</dbReference>
<organism evidence="9 10">
    <name type="scientific">Candidatus Ruthenibacterium merdavium</name>
    <dbReference type="NCBI Taxonomy" id="2838752"/>
    <lineage>
        <taxon>Bacteria</taxon>
        <taxon>Bacillati</taxon>
        <taxon>Bacillota</taxon>
        <taxon>Clostridia</taxon>
        <taxon>Eubacteriales</taxon>
        <taxon>Oscillospiraceae</taxon>
        <taxon>Ruthenibacterium</taxon>
    </lineage>
</organism>
<reference evidence="9" key="1">
    <citation type="journal article" date="2021" name="PeerJ">
        <title>Extensive microbial diversity within the chicken gut microbiome revealed by metagenomics and culture.</title>
        <authorList>
            <person name="Gilroy R."/>
            <person name="Ravi A."/>
            <person name="Getino M."/>
            <person name="Pursley I."/>
            <person name="Horton D.L."/>
            <person name="Alikhan N.F."/>
            <person name="Baker D."/>
            <person name="Gharbi K."/>
            <person name="Hall N."/>
            <person name="Watson M."/>
            <person name="Adriaenssens E.M."/>
            <person name="Foster-Nyarko E."/>
            <person name="Jarju S."/>
            <person name="Secka A."/>
            <person name="Antonio M."/>
            <person name="Oren A."/>
            <person name="Chaudhuri R.R."/>
            <person name="La Ragione R."/>
            <person name="Hildebrand F."/>
            <person name="Pallen M.J."/>
        </authorList>
    </citation>
    <scope>NUCLEOTIDE SEQUENCE</scope>
    <source>
        <strain evidence="9">5933</strain>
    </source>
</reference>
<keyword evidence="5" id="KW-0627">Porphyrin biosynthesis</keyword>
<dbReference type="FunFam" id="3.40.1010.10:FF:000001">
    <property type="entry name" value="Siroheme synthase"/>
    <property type="match status" value="1"/>
</dbReference>
<dbReference type="InterPro" id="IPR000878">
    <property type="entry name" value="4pyrrol_Mease"/>
</dbReference>
<protein>
    <recommendedName>
        <fullName evidence="1">uroporphyrinogen-III C-methyltransferase</fullName>
        <ecNumber evidence="1">2.1.1.107</ecNumber>
    </recommendedName>
</protein>
<dbReference type="InterPro" id="IPR014776">
    <property type="entry name" value="4pyrrole_Mease_sub2"/>
</dbReference>
<dbReference type="Pfam" id="PF00590">
    <property type="entry name" value="TP_methylase"/>
    <property type="match status" value="1"/>
</dbReference>
<dbReference type="InterPro" id="IPR003043">
    <property type="entry name" value="Uropor_MeTrfase_CS"/>
</dbReference>
<feature type="domain" description="Tetrapyrrole methylase" evidence="7">
    <location>
        <begin position="4"/>
        <end position="214"/>
    </location>
</feature>
<dbReference type="EMBL" id="DWWA01000052">
    <property type="protein sequence ID" value="HJC73154.1"/>
    <property type="molecule type" value="Genomic_DNA"/>
</dbReference>
<reference evidence="9" key="2">
    <citation type="submission" date="2021-04" db="EMBL/GenBank/DDBJ databases">
        <authorList>
            <person name="Gilroy R."/>
        </authorList>
    </citation>
    <scope>NUCLEOTIDE SEQUENCE</scope>
    <source>
        <strain evidence="9">5933</strain>
    </source>
</reference>
<dbReference type="NCBIfam" id="NF004790">
    <property type="entry name" value="PRK06136.1"/>
    <property type="match status" value="1"/>
</dbReference>
<dbReference type="GO" id="GO:0004852">
    <property type="term" value="F:uroporphyrinogen-III synthase activity"/>
    <property type="evidence" value="ECO:0007669"/>
    <property type="project" value="InterPro"/>
</dbReference>
<dbReference type="Proteomes" id="UP000823918">
    <property type="component" value="Unassembled WGS sequence"/>
</dbReference>
<evidence type="ECO:0000256" key="2">
    <source>
        <dbReference type="ARBA" id="ARBA00022603"/>
    </source>
</evidence>
<dbReference type="GO" id="GO:0019354">
    <property type="term" value="P:siroheme biosynthetic process"/>
    <property type="evidence" value="ECO:0007669"/>
    <property type="project" value="InterPro"/>
</dbReference>
<evidence type="ECO:0000256" key="6">
    <source>
        <dbReference type="RuleBase" id="RU003960"/>
    </source>
</evidence>
<dbReference type="InterPro" id="IPR035996">
    <property type="entry name" value="4pyrrol_Methylase_sf"/>
</dbReference>
<dbReference type="GO" id="GO:0032259">
    <property type="term" value="P:methylation"/>
    <property type="evidence" value="ECO:0007669"/>
    <property type="project" value="UniProtKB-KW"/>
</dbReference>
<dbReference type="CDD" id="cd06578">
    <property type="entry name" value="HemD"/>
    <property type="match status" value="1"/>
</dbReference>
<comment type="caution">
    <text evidence="9">The sequence shown here is derived from an EMBL/GenBank/DDBJ whole genome shotgun (WGS) entry which is preliminary data.</text>
</comment>
<gene>
    <name evidence="9" type="primary">cobA</name>
    <name evidence="9" type="ORF">H9698_10250</name>
</gene>
<feature type="domain" description="Tetrapyrrole biosynthesis uroporphyrinogen III synthase" evidence="8">
    <location>
        <begin position="262"/>
        <end position="475"/>
    </location>
</feature>
<dbReference type="InterPro" id="IPR003754">
    <property type="entry name" value="4pyrrol_synth_uPrphyn_synth"/>
</dbReference>
<keyword evidence="3 6" id="KW-0808">Transferase</keyword>
<dbReference type="AlphaFoldDB" id="A0A9D2Q5C8"/>
<evidence type="ECO:0000259" key="8">
    <source>
        <dbReference type="Pfam" id="PF02602"/>
    </source>
</evidence>
<evidence type="ECO:0000313" key="9">
    <source>
        <dbReference type="EMBL" id="HJC73154.1"/>
    </source>
</evidence>
<dbReference type="InterPro" id="IPR050161">
    <property type="entry name" value="Siro_Cobalamin_biosynth"/>
</dbReference>
<dbReference type="Gene3D" id="3.40.50.10090">
    <property type="match status" value="2"/>
</dbReference>
<accession>A0A9D2Q5C8</accession>
<sequence>MGVVYLVGAGPGDEGLFTVRGRALLESADCVVYDRLGAPGLLGLTKPGCECIDVGKTARHHTMPQAQIEELLIQKAAQHAVVVRLKGGDPFVFGRGGEELAALRRAGVAAEVVPGVSSALAGPASEGIPLTHRGVAAGFRVMTAQDKNGQIPPLDFEGMARTGETLVFLMSLSRVGELAERLLSAGKCPDTPAAVLSNATMPGADVLTAPLNEIGAALAKRPLPSPGMLVVGDVVALRDTLCGGKLSGRRFLVPVIGPAPSRLAPMLRAEGARVVEYPVGRIVLCPKALTRGMLERASALVFTSRHGAEGFFAGLDALALDSRALAGKRLYTVGEATAEALCAHGLRADGVANPATSHALGELLCRELTAQDCVLLARAAGLGEDALCQTLSAHCAVMTAEVYENVPCEDQSVRGEADSVCFASASAVHRTVKALGTAVLAGRRLYAIGPKTAKALSEYGFAAVTAKQNDLQGLVCAILRDQETPVK</sequence>
<proteinExistence type="inferred from homology"/>
<evidence type="ECO:0000256" key="1">
    <source>
        <dbReference type="ARBA" id="ARBA00012162"/>
    </source>
</evidence>
<evidence type="ECO:0000256" key="5">
    <source>
        <dbReference type="ARBA" id="ARBA00023244"/>
    </source>
</evidence>
<evidence type="ECO:0000259" key="7">
    <source>
        <dbReference type="Pfam" id="PF00590"/>
    </source>
</evidence>
<dbReference type="PROSITE" id="PS00840">
    <property type="entry name" value="SUMT_2"/>
    <property type="match status" value="1"/>
</dbReference>
<comment type="similarity">
    <text evidence="6">Belongs to the precorrin methyltransferase family.</text>
</comment>
<keyword evidence="2 6" id="KW-0489">Methyltransferase</keyword>
<dbReference type="EC" id="2.1.1.107" evidence="1"/>
<dbReference type="PANTHER" id="PTHR45790:SF3">
    <property type="entry name" value="S-ADENOSYL-L-METHIONINE-DEPENDENT UROPORPHYRINOGEN III METHYLTRANSFERASE, CHLOROPLASTIC"/>
    <property type="match status" value="1"/>
</dbReference>
<dbReference type="SUPFAM" id="SSF69618">
    <property type="entry name" value="HemD-like"/>
    <property type="match status" value="1"/>
</dbReference>
<dbReference type="Pfam" id="PF02602">
    <property type="entry name" value="HEM4"/>
    <property type="match status" value="1"/>
</dbReference>
<evidence type="ECO:0000313" key="10">
    <source>
        <dbReference type="Proteomes" id="UP000823918"/>
    </source>
</evidence>
<dbReference type="PANTHER" id="PTHR45790">
    <property type="entry name" value="SIROHEME SYNTHASE-RELATED"/>
    <property type="match status" value="1"/>
</dbReference>
<keyword evidence="4" id="KW-0949">S-adenosyl-L-methionine</keyword>
<dbReference type="InterPro" id="IPR036108">
    <property type="entry name" value="4pyrrol_syn_uPrphyn_synt_sf"/>
</dbReference>
<dbReference type="SUPFAM" id="SSF53790">
    <property type="entry name" value="Tetrapyrrole methylase"/>
    <property type="match status" value="1"/>
</dbReference>
<dbReference type="Gene3D" id="3.30.950.10">
    <property type="entry name" value="Methyltransferase, Cobalt-precorrin-4 Transmethylase, Domain 2"/>
    <property type="match status" value="1"/>
</dbReference>
<evidence type="ECO:0000256" key="4">
    <source>
        <dbReference type="ARBA" id="ARBA00022691"/>
    </source>
</evidence>
<evidence type="ECO:0000256" key="3">
    <source>
        <dbReference type="ARBA" id="ARBA00022679"/>
    </source>
</evidence>
<dbReference type="InterPro" id="IPR006366">
    <property type="entry name" value="CobA/CysG_C"/>
</dbReference>
<name>A0A9D2Q5C8_9FIRM</name>